<evidence type="ECO:0000256" key="1">
    <source>
        <dbReference type="ARBA" id="ARBA00022723"/>
    </source>
</evidence>
<evidence type="ECO:0000256" key="2">
    <source>
        <dbReference type="ARBA" id="ARBA00022771"/>
    </source>
</evidence>
<dbReference type="OrthoDB" id="79519at2759"/>
<keyword evidence="7" id="KW-1185">Reference proteome</keyword>
<dbReference type="STRING" id="74557.A0A1W0A4D1"/>
<dbReference type="GO" id="GO:0008270">
    <property type="term" value="F:zinc ion binding"/>
    <property type="evidence" value="ECO:0007669"/>
    <property type="project" value="UniProtKB-KW"/>
</dbReference>
<dbReference type="SMART" id="SM00064">
    <property type="entry name" value="FYVE"/>
    <property type="match status" value="2"/>
</dbReference>
<dbReference type="InterPro" id="IPR013083">
    <property type="entry name" value="Znf_RING/FYVE/PHD"/>
</dbReference>
<protein>
    <recommendedName>
        <fullName evidence="5">FYVE-type domain-containing protein</fullName>
    </recommendedName>
</protein>
<dbReference type="AlphaFoldDB" id="A0A1W0A4D1"/>
<dbReference type="PANTHER" id="PTHR39490:SF8">
    <property type="entry name" value="ZINC FINGER FYVE DOMAIN-CONTAINING PROTEIN 21"/>
    <property type="match status" value="1"/>
</dbReference>
<dbReference type="Pfam" id="PF01363">
    <property type="entry name" value="FYVE"/>
    <property type="match status" value="2"/>
</dbReference>
<dbReference type="InterPro" id="IPR052113">
    <property type="entry name" value="FYVE-type_Zinc_Finger"/>
</dbReference>
<dbReference type="InterPro" id="IPR017455">
    <property type="entry name" value="Znf_FYVE-rel"/>
</dbReference>
<proteinExistence type="predicted"/>
<feature type="domain" description="FYVE-type" evidence="5">
    <location>
        <begin position="29"/>
        <end position="89"/>
    </location>
</feature>
<reference evidence="6 7" key="1">
    <citation type="journal article" date="2014" name="Genome Biol. Evol.">
        <title>The secreted proteins of Achlya hypogyna and Thraustotheca clavata identify the ancestral oomycete secretome and reveal gene acquisitions by horizontal gene transfer.</title>
        <authorList>
            <person name="Misner I."/>
            <person name="Blouin N."/>
            <person name="Leonard G."/>
            <person name="Richards T.A."/>
            <person name="Lane C.E."/>
        </authorList>
    </citation>
    <scope>NUCLEOTIDE SEQUENCE [LARGE SCALE GENOMIC DNA]</scope>
    <source>
        <strain evidence="6 7">ATCC 34112</strain>
    </source>
</reference>
<evidence type="ECO:0000259" key="5">
    <source>
        <dbReference type="PROSITE" id="PS50178"/>
    </source>
</evidence>
<feature type="domain" description="FYVE-type" evidence="5">
    <location>
        <begin position="139"/>
        <end position="201"/>
    </location>
</feature>
<name>A0A1W0A4D1_9STRA</name>
<dbReference type="EMBL" id="JNBS01000504">
    <property type="protein sequence ID" value="OQS05105.1"/>
    <property type="molecule type" value="Genomic_DNA"/>
</dbReference>
<evidence type="ECO:0000313" key="7">
    <source>
        <dbReference type="Proteomes" id="UP000243217"/>
    </source>
</evidence>
<dbReference type="Proteomes" id="UP000243217">
    <property type="component" value="Unassembled WGS sequence"/>
</dbReference>
<evidence type="ECO:0000256" key="4">
    <source>
        <dbReference type="PROSITE-ProRule" id="PRU00091"/>
    </source>
</evidence>
<keyword evidence="2 4" id="KW-0863">Zinc-finger</keyword>
<keyword evidence="1" id="KW-0479">Metal-binding</keyword>
<gene>
    <name evidence="6" type="ORF">THRCLA_02710</name>
</gene>
<dbReference type="PROSITE" id="PS50178">
    <property type="entry name" value="ZF_FYVE"/>
    <property type="match status" value="2"/>
</dbReference>
<evidence type="ECO:0000256" key="3">
    <source>
        <dbReference type="ARBA" id="ARBA00022833"/>
    </source>
</evidence>
<dbReference type="PANTHER" id="PTHR39490">
    <property type="entry name" value="ARRESTIN DOMAIN-CONTAINING PROTEIN D"/>
    <property type="match status" value="1"/>
</dbReference>
<keyword evidence="3" id="KW-0862">Zinc</keyword>
<sequence>MQTQSDVVTRSNYMLPLDYVMHPKQWVSDEKRMQCRVCARPFNIIRRKHHCRVCGDLACSSCLVREAVEMTMPGKNEVKVCLLCIIVLDDNAATFRSDVPSCSSSSSYSSCSSTITRSYSSCDVLVVDRLASPLEWVPNKQRNMCYGCKSTFNTFRRKHHCRVCGEVVCSGCLIKMPVALPKQITGKSTTKACVTCVMDHVERTPIDRPPVRTGLRFY</sequence>
<dbReference type="Gene3D" id="3.30.40.10">
    <property type="entry name" value="Zinc/RING finger domain, C3HC4 (zinc finger)"/>
    <property type="match status" value="2"/>
</dbReference>
<dbReference type="InterPro" id="IPR000306">
    <property type="entry name" value="Znf_FYVE"/>
</dbReference>
<organism evidence="6 7">
    <name type="scientific">Thraustotheca clavata</name>
    <dbReference type="NCBI Taxonomy" id="74557"/>
    <lineage>
        <taxon>Eukaryota</taxon>
        <taxon>Sar</taxon>
        <taxon>Stramenopiles</taxon>
        <taxon>Oomycota</taxon>
        <taxon>Saprolegniomycetes</taxon>
        <taxon>Saprolegniales</taxon>
        <taxon>Achlyaceae</taxon>
        <taxon>Thraustotheca</taxon>
    </lineage>
</organism>
<dbReference type="SUPFAM" id="SSF57903">
    <property type="entry name" value="FYVE/PHD zinc finger"/>
    <property type="match status" value="2"/>
</dbReference>
<evidence type="ECO:0000313" key="6">
    <source>
        <dbReference type="EMBL" id="OQS05105.1"/>
    </source>
</evidence>
<dbReference type="InterPro" id="IPR011011">
    <property type="entry name" value="Znf_FYVE_PHD"/>
</dbReference>
<accession>A0A1W0A4D1</accession>
<comment type="caution">
    <text evidence="6">The sequence shown here is derived from an EMBL/GenBank/DDBJ whole genome shotgun (WGS) entry which is preliminary data.</text>
</comment>